<dbReference type="EMBL" id="BFEA01000004">
    <property type="protein sequence ID" value="GBG59454.1"/>
    <property type="molecule type" value="Genomic_DNA"/>
</dbReference>
<proteinExistence type="predicted"/>
<feature type="compositionally biased region" description="Basic and acidic residues" evidence="1">
    <location>
        <begin position="303"/>
        <end position="313"/>
    </location>
</feature>
<evidence type="ECO:0000313" key="3">
    <source>
        <dbReference type="Proteomes" id="UP000265515"/>
    </source>
</evidence>
<dbReference type="Proteomes" id="UP000265515">
    <property type="component" value="Unassembled WGS sequence"/>
</dbReference>
<sequence length="680" mass="74384">MDVGKRAGPGGDRHRGRHNRHVLGTDCGGEGLADKLKKSGGAELGGGARPSYVAAMEITDRDAGSKNGRTETMAMGESIQAIAPGGDVDAGAVEYFFGRIVSEQMVDDKEPEYARYVIDSPMRNPLENSVAVATGPYNFEEVWAITSEKLFCMVYFMHGYIGLHGRCVLQTETRQELHDREVRSTMDPILLSDPQVERRAWHDLELQVDILLFEAMTAAAREWGVAAGPTRMQPRRRRARDGGATGETFHGTVEKTTPCKRTRREGTRGALRRKSAEEDKGGMSCGATPGPSAIHYLQEESPQQEKKGGKEGMDNEEAVGGRGGGNTREQTRVSESEERLMGGQTGGEGTEMAKERGLMEKEGSGGGWVVGQEKGEQMEMETVKDESEDEGRQNQMQEADPLQAAFGLEPMEVDPLPVNLATVPGELPNEGADEEGAPPAQLPPEQKLVAGWLMANLKAKYGPLTDELWDQTYLELFPMLDKSTSLLNVPQNGLQPGVSWTEVWHRVATIVSARFLPPHPTTMEEERQGGMQTAMTSDQERQGGMQTAATNDQANAAQTAQISALQPRDSPPEPDPPDPDENMPLDLVRKKKLRHVIEMGQDTQPLSQAAMWLLPVRKRTGKWEFGLIPVEEGKARGVTIQGWSSFWATTRQGQSEAVNGILQLQLESHIAESMPPGAKL</sequence>
<dbReference type="AlphaFoldDB" id="A0A388JNT6"/>
<comment type="caution">
    <text evidence="2">The sequence shown here is derived from an EMBL/GenBank/DDBJ whole genome shotgun (WGS) entry which is preliminary data.</text>
</comment>
<organism evidence="2 3">
    <name type="scientific">Chara braunii</name>
    <name type="common">Braun's stonewort</name>
    <dbReference type="NCBI Taxonomy" id="69332"/>
    <lineage>
        <taxon>Eukaryota</taxon>
        <taxon>Viridiplantae</taxon>
        <taxon>Streptophyta</taxon>
        <taxon>Charophyceae</taxon>
        <taxon>Charales</taxon>
        <taxon>Characeae</taxon>
        <taxon>Chara</taxon>
    </lineage>
</organism>
<gene>
    <name evidence="2" type="ORF">CBR_g38479</name>
</gene>
<evidence type="ECO:0000256" key="1">
    <source>
        <dbReference type="SAM" id="MobiDB-lite"/>
    </source>
</evidence>
<keyword evidence="3" id="KW-1185">Reference proteome</keyword>
<protein>
    <submittedName>
        <fullName evidence="2">Uncharacterized protein</fullName>
    </submittedName>
</protein>
<evidence type="ECO:0000313" key="2">
    <source>
        <dbReference type="EMBL" id="GBG59454.1"/>
    </source>
</evidence>
<feature type="compositionally biased region" description="Basic and acidic residues" evidence="1">
    <location>
        <begin position="329"/>
        <end position="340"/>
    </location>
</feature>
<name>A0A388JNT6_CHABU</name>
<reference evidence="2 3" key="1">
    <citation type="journal article" date="2018" name="Cell">
        <title>The Chara Genome: Secondary Complexity and Implications for Plant Terrestrialization.</title>
        <authorList>
            <person name="Nishiyama T."/>
            <person name="Sakayama H."/>
            <person name="Vries J.D."/>
            <person name="Buschmann H."/>
            <person name="Saint-Marcoux D."/>
            <person name="Ullrich K.K."/>
            <person name="Haas F.B."/>
            <person name="Vanderstraeten L."/>
            <person name="Becker D."/>
            <person name="Lang D."/>
            <person name="Vosolsobe S."/>
            <person name="Rombauts S."/>
            <person name="Wilhelmsson P.K.I."/>
            <person name="Janitza P."/>
            <person name="Kern R."/>
            <person name="Heyl A."/>
            <person name="Rumpler F."/>
            <person name="Villalobos L.I.A.C."/>
            <person name="Clay J.M."/>
            <person name="Skokan R."/>
            <person name="Toyoda A."/>
            <person name="Suzuki Y."/>
            <person name="Kagoshima H."/>
            <person name="Schijlen E."/>
            <person name="Tajeshwar N."/>
            <person name="Catarino B."/>
            <person name="Hetherington A.J."/>
            <person name="Saltykova A."/>
            <person name="Bonnot C."/>
            <person name="Breuninger H."/>
            <person name="Symeonidi A."/>
            <person name="Radhakrishnan G.V."/>
            <person name="Van Nieuwerburgh F."/>
            <person name="Deforce D."/>
            <person name="Chang C."/>
            <person name="Karol K.G."/>
            <person name="Hedrich R."/>
            <person name="Ulvskov P."/>
            <person name="Glockner G."/>
            <person name="Delwiche C.F."/>
            <person name="Petrasek J."/>
            <person name="Van de Peer Y."/>
            <person name="Friml J."/>
            <person name="Beilby M."/>
            <person name="Dolan L."/>
            <person name="Kohara Y."/>
            <person name="Sugano S."/>
            <person name="Fujiyama A."/>
            <person name="Delaux P.-M."/>
            <person name="Quint M."/>
            <person name="TheiBen G."/>
            <person name="Hagemann M."/>
            <person name="Harholt J."/>
            <person name="Dunand C."/>
            <person name="Zachgo S."/>
            <person name="Langdale J."/>
            <person name="Maumus F."/>
            <person name="Straeten D.V.D."/>
            <person name="Gould S.B."/>
            <person name="Rensing S.A."/>
        </authorList>
    </citation>
    <scope>NUCLEOTIDE SEQUENCE [LARGE SCALE GENOMIC DNA]</scope>
    <source>
        <strain evidence="2 3">S276</strain>
    </source>
</reference>
<feature type="compositionally biased region" description="Low complexity" evidence="1">
    <location>
        <begin position="546"/>
        <end position="561"/>
    </location>
</feature>
<feature type="region of interest" description="Disordered" evidence="1">
    <location>
        <begin position="1"/>
        <end position="30"/>
    </location>
</feature>
<dbReference type="Gramene" id="GBG59454">
    <property type="protein sequence ID" value="GBG59454"/>
    <property type="gene ID" value="CBR_g38479"/>
</dbReference>
<feature type="region of interest" description="Disordered" evidence="1">
    <location>
        <begin position="230"/>
        <end position="351"/>
    </location>
</feature>
<feature type="region of interest" description="Disordered" evidence="1">
    <location>
        <begin position="517"/>
        <end position="584"/>
    </location>
</feature>
<accession>A0A388JNT6</accession>